<organism evidence="1 2">
    <name type="scientific">Arctium lappa</name>
    <name type="common">Greater burdock</name>
    <name type="synonym">Lappa major</name>
    <dbReference type="NCBI Taxonomy" id="4217"/>
    <lineage>
        <taxon>Eukaryota</taxon>
        <taxon>Viridiplantae</taxon>
        <taxon>Streptophyta</taxon>
        <taxon>Embryophyta</taxon>
        <taxon>Tracheophyta</taxon>
        <taxon>Spermatophyta</taxon>
        <taxon>Magnoliopsida</taxon>
        <taxon>eudicotyledons</taxon>
        <taxon>Gunneridae</taxon>
        <taxon>Pentapetalae</taxon>
        <taxon>asterids</taxon>
        <taxon>campanulids</taxon>
        <taxon>Asterales</taxon>
        <taxon>Asteraceae</taxon>
        <taxon>Carduoideae</taxon>
        <taxon>Cardueae</taxon>
        <taxon>Arctiinae</taxon>
        <taxon>Arctium</taxon>
    </lineage>
</organism>
<sequence>MLKLRIVKRSIRLEKDLSSIQNVGSCSSLASCLTSWQFATEDWFEAEVMLFLLWIEPEAEAIWEIDAETDNLIHFVLSPTDDGDDELMMMMMISQALWRI</sequence>
<reference evidence="2" key="1">
    <citation type="journal article" date="2022" name="Mol. Ecol. Resour.">
        <title>The genomes of chicory, endive, great burdock and yacon provide insights into Asteraceae palaeo-polyploidization history and plant inulin production.</title>
        <authorList>
            <person name="Fan W."/>
            <person name="Wang S."/>
            <person name="Wang H."/>
            <person name="Wang A."/>
            <person name="Jiang F."/>
            <person name="Liu H."/>
            <person name="Zhao H."/>
            <person name="Xu D."/>
            <person name="Zhang Y."/>
        </authorList>
    </citation>
    <scope>NUCLEOTIDE SEQUENCE [LARGE SCALE GENOMIC DNA]</scope>
    <source>
        <strain evidence="2">cv. Niubang</strain>
    </source>
</reference>
<comment type="caution">
    <text evidence="1">The sequence shown here is derived from an EMBL/GenBank/DDBJ whole genome shotgun (WGS) entry which is preliminary data.</text>
</comment>
<name>A0ACB8Y1B2_ARCLA</name>
<evidence type="ECO:0000313" key="1">
    <source>
        <dbReference type="EMBL" id="KAI3677823.1"/>
    </source>
</evidence>
<keyword evidence="2" id="KW-1185">Reference proteome</keyword>
<evidence type="ECO:0000313" key="2">
    <source>
        <dbReference type="Proteomes" id="UP001055879"/>
    </source>
</evidence>
<reference evidence="1 2" key="2">
    <citation type="journal article" date="2022" name="Mol. Ecol. Resour.">
        <title>The genomes of chicory, endive, great burdock and yacon provide insights into Asteraceae paleo-polyploidization history and plant inulin production.</title>
        <authorList>
            <person name="Fan W."/>
            <person name="Wang S."/>
            <person name="Wang H."/>
            <person name="Wang A."/>
            <person name="Jiang F."/>
            <person name="Liu H."/>
            <person name="Zhao H."/>
            <person name="Xu D."/>
            <person name="Zhang Y."/>
        </authorList>
    </citation>
    <scope>NUCLEOTIDE SEQUENCE [LARGE SCALE GENOMIC DNA]</scope>
    <source>
        <strain evidence="2">cv. Niubang</strain>
    </source>
</reference>
<dbReference type="Proteomes" id="UP001055879">
    <property type="component" value="Linkage Group LG14"/>
</dbReference>
<proteinExistence type="predicted"/>
<protein>
    <submittedName>
        <fullName evidence="1">Uncharacterized protein</fullName>
    </submittedName>
</protein>
<dbReference type="EMBL" id="CM042060">
    <property type="protein sequence ID" value="KAI3677823.1"/>
    <property type="molecule type" value="Genomic_DNA"/>
</dbReference>
<accession>A0ACB8Y1B2</accession>
<gene>
    <name evidence="1" type="ORF">L6452_37093</name>
</gene>